<evidence type="ECO:0000313" key="1">
    <source>
        <dbReference type="EMBL" id="SDF45693.1"/>
    </source>
</evidence>
<dbReference type="Gene3D" id="3.40.630.10">
    <property type="entry name" value="Zn peptidases"/>
    <property type="match status" value="1"/>
</dbReference>
<gene>
    <name evidence="1" type="ORF">SAMN05660686_01431</name>
</gene>
<dbReference type="CDD" id="cd06233">
    <property type="entry name" value="M14-like"/>
    <property type="match status" value="1"/>
</dbReference>
<dbReference type="Pfam" id="PF10994">
    <property type="entry name" value="DUF2817"/>
    <property type="match status" value="1"/>
</dbReference>
<reference evidence="1 2" key="1">
    <citation type="submission" date="2016-10" db="EMBL/GenBank/DDBJ databases">
        <authorList>
            <person name="Varghese N."/>
            <person name="Submissions S."/>
        </authorList>
    </citation>
    <scope>NUCLEOTIDE SEQUENCE [LARGE SCALE GENOMIC DNA]</scope>
    <source>
        <strain evidence="1 2">DSM 18839</strain>
    </source>
</reference>
<dbReference type="Proteomes" id="UP000198615">
    <property type="component" value="Unassembled WGS sequence"/>
</dbReference>
<organism evidence="1 2">
    <name type="scientific">Thalassobaculum litoreum DSM 18839</name>
    <dbReference type="NCBI Taxonomy" id="1123362"/>
    <lineage>
        <taxon>Bacteria</taxon>
        <taxon>Pseudomonadati</taxon>
        <taxon>Pseudomonadota</taxon>
        <taxon>Alphaproteobacteria</taxon>
        <taxon>Rhodospirillales</taxon>
        <taxon>Thalassobaculaceae</taxon>
        <taxon>Thalassobaculum</taxon>
    </lineage>
</organism>
<evidence type="ECO:0000313" key="2">
    <source>
        <dbReference type="Proteomes" id="UP000198615"/>
    </source>
</evidence>
<dbReference type="EMBL" id="FNBW01000003">
    <property type="protein sequence ID" value="SDF45693.1"/>
    <property type="molecule type" value="Genomic_DNA"/>
</dbReference>
<dbReference type="InterPro" id="IPR021259">
    <property type="entry name" value="DUF2817"/>
</dbReference>
<protein>
    <recommendedName>
        <fullName evidence="3">DUF2817 domain-containing protein</fullName>
    </recommendedName>
</protein>
<dbReference type="SUPFAM" id="SSF53187">
    <property type="entry name" value="Zn-dependent exopeptidases"/>
    <property type="match status" value="1"/>
</dbReference>
<dbReference type="OrthoDB" id="4014363at2"/>
<sequence length="368" mass="40845">MDLLTSVAGSFAETYGEAREKFLAALAATGTAPRVYANPNTGPTGEGLACETAWIGPEDAAKVFVVVSATHGVEGFCGSGIQIDWLADEGPARLPQNTAVLLIHALNCHGFAWWRRVTEEGCDLNRNFIDFAKPVPENPGHDALVDAFVPASLDAETLAADEERLAAWRKEHGELAFQSARKAGQYKHAHSVFFGGFEETWSRRTLATIFDDYRLGDRAAVSVVDVHTGLGPFGYGEPICGHKRGTVGLERVLSMYGDSTGLPAEGQSFSIPLHGTQREFWAPRLGDRYTYVALEFGTYSTERGRKALRADHWLHNQGEVDWNDPRTREIKRELRTQYYPATVDWKEMVLWRGRQVIRQTLEGLARFT</sequence>
<name>A0A8G2BGC7_9PROT</name>
<comment type="caution">
    <text evidence="1">The sequence shown here is derived from an EMBL/GenBank/DDBJ whole genome shotgun (WGS) entry which is preliminary data.</text>
</comment>
<keyword evidence="2" id="KW-1185">Reference proteome</keyword>
<dbReference type="AlphaFoldDB" id="A0A8G2BGC7"/>
<accession>A0A8G2BGC7</accession>
<evidence type="ECO:0008006" key="3">
    <source>
        <dbReference type="Google" id="ProtNLM"/>
    </source>
</evidence>
<proteinExistence type="predicted"/>